<evidence type="ECO:0000313" key="1">
    <source>
        <dbReference type="EMBL" id="MBB5065691.1"/>
    </source>
</evidence>
<organism evidence="1 2">
    <name type="scientific">Granulicella mallensis</name>
    <dbReference type="NCBI Taxonomy" id="940614"/>
    <lineage>
        <taxon>Bacteria</taxon>
        <taxon>Pseudomonadati</taxon>
        <taxon>Acidobacteriota</taxon>
        <taxon>Terriglobia</taxon>
        <taxon>Terriglobales</taxon>
        <taxon>Acidobacteriaceae</taxon>
        <taxon>Granulicella</taxon>
    </lineage>
</organism>
<gene>
    <name evidence="1" type="ORF">HDF15_004061</name>
</gene>
<sequence>MADPSTRTTVTIGDDKFNTLAVQMGITTLHDHHGMPQMGSMAFSISVTVDMHDTENMKFTTINNLFNLANGVTHDKIKDIKIEYWQDEQRVDALCVYSFSGWISSFFTISGEHSNHMISLTLQPELNDKQFAKIALSN</sequence>
<proteinExistence type="predicted"/>
<reference evidence="1 2" key="1">
    <citation type="submission" date="2020-08" db="EMBL/GenBank/DDBJ databases">
        <title>Genomic Encyclopedia of Type Strains, Phase IV (KMG-V): Genome sequencing to study the core and pangenomes of soil and plant-associated prokaryotes.</title>
        <authorList>
            <person name="Whitman W."/>
        </authorList>
    </citation>
    <scope>NUCLEOTIDE SEQUENCE [LARGE SCALE GENOMIC DNA]</scope>
    <source>
        <strain evidence="1 2">X5P3</strain>
    </source>
</reference>
<evidence type="ECO:0000313" key="2">
    <source>
        <dbReference type="Proteomes" id="UP000584867"/>
    </source>
</evidence>
<name>A0A7W7ZTA0_9BACT</name>
<dbReference type="RefSeq" id="WP_184258607.1">
    <property type="nucleotide sequence ID" value="NZ_JACHIO010000019.1"/>
</dbReference>
<dbReference type="AlphaFoldDB" id="A0A7W7ZTA0"/>
<comment type="caution">
    <text evidence="1">The sequence shown here is derived from an EMBL/GenBank/DDBJ whole genome shotgun (WGS) entry which is preliminary data.</text>
</comment>
<dbReference type="EMBL" id="JACHIO010000019">
    <property type="protein sequence ID" value="MBB5065691.1"/>
    <property type="molecule type" value="Genomic_DNA"/>
</dbReference>
<dbReference type="Proteomes" id="UP000584867">
    <property type="component" value="Unassembled WGS sequence"/>
</dbReference>
<protein>
    <submittedName>
        <fullName evidence="1">Uncharacterized protein</fullName>
    </submittedName>
</protein>
<accession>A0A7W7ZTA0</accession>